<accession>A0A3B4BBV6</accession>
<evidence type="ECO:0000313" key="12">
    <source>
        <dbReference type="Proteomes" id="UP000261520"/>
    </source>
</evidence>
<reference evidence="11" key="1">
    <citation type="submission" date="2025-08" db="UniProtKB">
        <authorList>
            <consortium name="Ensembl"/>
        </authorList>
    </citation>
    <scope>IDENTIFICATION</scope>
</reference>
<evidence type="ECO:0000256" key="2">
    <source>
        <dbReference type="ARBA" id="ARBA00010363"/>
    </source>
</evidence>
<feature type="binding site" evidence="8">
    <location>
        <position position="95"/>
    </location>
    <ligand>
        <name>Zn(2+)</name>
        <dbReference type="ChEBI" id="CHEBI:29105"/>
        <note>ligand shared between dimeric partners</note>
    </ligand>
</feature>
<sequence length="196" mass="22318">MASQGLTDEEVSAVCKEGHPMTQDYMMQQTTLRVKDPARSLNFYTGILGMTLLQKIDFPAMSFTLYFLGYEDKANIPEEKLERTAWTFSRHGLIELLHNWGAQKDKDLKYHHGNKAPLGFGHIGISVPNLAEACSYFEKCGVTFVKKAYAGKTKNLAFIQDPDGYWIEILNPKNIFLDLYCVLLRSKDKNKRIVNS</sequence>
<feature type="binding site" evidence="8">
    <location>
        <position position="122"/>
    </location>
    <ligand>
        <name>Zn(2+)</name>
        <dbReference type="ChEBI" id="CHEBI:29105"/>
        <note>ligand shared between dimeric partners</note>
    </ligand>
</feature>
<dbReference type="Proteomes" id="UP000261520">
    <property type="component" value="Unplaced"/>
</dbReference>
<comment type="similarity">
    <text evidence="2 9">Belongs to the glyoxalase I family.</text>
</comment>
<dbReference type="CDD" id="cd07233">
    <property type="entry name" value="GlxI_Zn"/>
    <property type="match status" value="1"/>
</dbReference>
<dbReference type="InterPro" id="IPR037523">
    <property type="entry name" value="VOC_core"/>
</dbReference>
<evidence type="ECO:0000256" key="4">
    <source>
        <dbReference type="ARBA" id="ARBA00022723"/>
    </source>
</evidence>
<keyword evidence="12" id="KW-1185">Reference proteome</keyword>
<dbReference type="InterPro" id="IPR004361">
    <property type="entry name" value="Glyoxalase_1"/>
</dbReference>
<keyword evidence="4 8" id="KW-0479">Metal-binding</keyword>
<dbReference type="InterPro" id="IPR029068">
    <property type="entry name" value="Glyas_Bleomycin-R_OHBP_Dase"/>
</dbReference>
<feature type="binding site" evidence="8">
    <location>
        <position position="168"/>
    </location>
    <ligand>
        <name>Zn(2+)</name>
        <dbReference type="ChEBI" id="CHEBI:29105"/>
        <note>ligand shared between dimeric partners</note>
    </ligand>
</feature>
<evidence type="ECO:0000256" key="3">
    <source>
        <dbReference type="ARBA" id="ARBA00012081"/>
    </source>
</evidence>
<dbReference type="GO" id="GO:0004462">
    <property type="term" value="F:lactoylglutathione lyase activity"/>
    <property type="evidence" value="ECO:0007669"/>
    <property type="project" value="UniProtKB-UniRule"/>
</dbReference>
<protein>
    <recommendedName>
        <fullName evidence="3 9">Lactoylglutathione lyase</fullName>
        <ecNumber evidence="3 9">4.4.1.5</ecNumber>
    </recommendedName>
    <alternativeName>
        <fullName evidence="9">Glyoxalase I</fullName>
    </alternativeName>
</protein>
<evidence type="ECO:0000256" key="1">
    <source>
        <dbReference type="ARBA" id="ARBA00005008"/>
    </source>
</evidence>
<evidence type="ECO:0000256" key="7">
    <source>
        <dbReference type="PIRSR" id="PIRSR604361-1"/>
    </source>
</evidence>
<feature type="binding site" evidence="8">
    <location>
        <position position="29"/>
    </location>
    <ligand>
        <name>Zn(2+)</name>
        <dbReference type="ChEBI" id="CHEBI:29105"/>
        <note>ligand shared between dimeric partners</note>
    </ligand>
</feature>
<dbReference type="UniPathway" id="UPA00619">
    <property type="reaction ID" value="UER00675"/>
</dbReference>
<keyword evidence="5 8" id="KW-0862">Zinc</keyword>
<dbReference type="STRING" id="409849.ENSPMGP00000025964"/>
<dbReference type="Pfam" id="PF00903">
    <property type="entry name" value="Glyoxalase"/>
    <property type="match status" value="1"/>
</dbReference>
<dbReference type="Ensembl" id="ENSPMGT00000027652.1">
    <property type="protein sequence ID" value="ENSPMGP00000025964.1"/>
    <property type="gene ID" value="ENSPMGG00000020910.1"/>
</dbReference>
<evidence type="ECO:0000256" key="9">
    <source>
        <dbReference type="RuleBase" id="RU361179"/>
    </source>
</evidence>
<dbReference type="Gene3D" id="3.10.180.10">
    <property type="entry name" value="2,3-Dihydroxybiphenyl 1,2-Dioxygenase, domain 1"/>
    <property type="match status" value="1"/>
</dbReference>
<evidence type="ECO:0000313" key="11">
    <source>
        <dbReference type="Ensembl" id="ENSPMGP00000025964.1"/>
    </source>
</evidence>
<comment type="catalytic activity">
    <reaction evidence="9">
        <text>(R)-S-lactoylglutathione = methylglyoxal + glutathione</text>
        <dbReference type="Rhea" id="RHEA:19069"/>
        <dbReference type="ChEBI" id="CHEBI:17158"/>
        <dbReference type="ChEBI" id="CHEBI:57474"/>
        <dbReference type="ChEBI" id="CHEBI:57925"/>
        <dbReference type="EC" id="4.4.1.5"/>
    </reaction>
</comment>
<dbReference type="NCBIfam" id="TIGR00068">
    <property type="entry name" value="glyox_I"/>
    <property type="match status" value="1"/>
</dbReference>
<dbReference type="PROSITE" id="PS00935">
    <property type="entry name" value="GLYOXALASE_I_2"/>
    <property type="match status" value="1"/>
</dbReference>
<evidence type="ECO:0000259" key="10">
    <source>
        <dbReference type="PROSITE" id="PS51819"/>
    </source>
</evidence>
<evidence type="ECO:0000256" key="5">
    <source>
        <dbReference type="ARBA" id="ARBA00022833"/>
    </source>
</evidence>
<proteinExistence type="inferred from homology"/>
<feature type="domain" description="VOC" evidence="10">
    <location>
        <begin position="26"/>
        <end position="172"/>
    </location>
</feature>
<dbReference type="PROSITE" id="PS51819">
    <property type="entry name" value="VOC"/>
    <property type="match status" value="1"/>
</dbReference>
<dbReference type="InterPro" id="IPR018146">
    <property type="entry name" value="Glyoxalase_1_CS"/>
</dbReference>
<organism evidence="11 12">
    <name type="scientific">Periophthalmus magnuspinnatus</name>
    <dbReference type="NCBI Taxonomy" id="409849"/>
    <lineage>
        <taxon>Eukaryota</taxon>
        <taxon>Metazoa</taxon>
        <taxon>Chordata</taxon>
        <taxon>Craniata</taxon>
        <taxon>Vertebrata</taxon>
        <taxon>Euteleostomi</taxon>
        <taxon>Actinopterygii</taxon>
        <taxon>Neopterygii</taxon>
        <taxon>Teleostei</taxon>
        <taxon>Neoteleostei</taxon>
        <taxon>Acanthomorphata</taxon>
        <taxon>Gobiaria</taxon>
        <taxon>Gobiiformes</taxon>
        <taxon>Gobioidei</taxon>
        <taxon>Gobiidae</taxon>
        <taxon>Oxudercinae</taxon>
        <taxon>Periophthalmus</taxon>
    </lineage>
</organism>
<reference evidence="11" key="2">
    <citation type="submission" date="2025-09" db="UniProtKB">
        <authorList>
            <consortium name="Ensembl"/>
        </authorList>
    </citation>
    <scope>IDENTIFICATION</scope>
</reference>
<comment type="pathway">
    <text evidence="1 9">Secondary metabolite metabolism; methylglyoxal degradation; (R)-lactate from methylglyoxal: step 1/2.</text>
</comment>
<dbReference type="PANTHER" id="PTHR10374">
    <property type="entry name" value="LACTOYLGLUTATHIONE LYASE GLYOXALASE I"/>
    <property type="match status" value="1"/>
</dbReference>
<evidence type="ECO:0000256" key="6">
    <source>
        <dbReference type="ARBA" id="ARBA00023239"/>
    </source>
</evidence>
<dbReference type="GO" id="GO:0046872">
    <property type="term" value="F:metal ion binding"/>
    <property type="evidence" value="ECO:0007669"/>
    <property type="project" value="UniProtKB-UniRule"/>
</dbReference>
<name>A0A3B4BBV6_9GOBI</name>
<feature type="active site" description="Proton donor/acceptor" evidence="7">
    <location>
        <position position="168"/>
    </location>
</feature>
<dbReference type="SUPFAM" id="SSF54593">
    <property type="entry name" value="Glyoxalase/Bleomycin resistance protein/Dihydroxybiphenyl dioxygenase"/>
    <property type="match status" value="1"/>
</dbReference>
<dbReference type="EC" id="4.4.1.5" evidence="3 9"/>
<dbReference type="PROSITE" id="PS00934">
    <property type="entry name" value="GLYOXALASE_I_1"/>
    <property type="match status" value="1"/>
</dbReference>
<dbReference type="InterPro" id="IPR004360">
    <property type="entry name" value="Glyas_Fos-R_dOase_dom"/>
</dbReference>
<keyword evidence="6 9" id="KW-0456">Lyase</keyword>
<dbReference type="PANTHER" id="PTHR10374:SF30">
    <property type="entry name" value="LACTOYLGLUTATHIONE LYASE"/>
    <property type="match status" value="1"/>
</dbReference>
<evidence type="ECO:0000256" key="8">
    <source>
        <dbReference type="PIRSR" id="PIRSR604361-3"/>
    </source>
</evidence>
<comment type="function">
    <text evidence="9">Catalyzes the conversion of hemimercaptal, formed from methylglyoxal and glutathione, to S-lactoylglutathione.</text>
</comment>
<comment type="cofactor">
    <cofactor evidence="8">
        <name>Zn(2+)</name>
        <dbReference type="ChEBI" id="CHEBI:29105"/>
    </cofactor>
    <text evidence="8">Binds 1 zinc ion per subunit. In the homodimer, two zinc ions are bound between subunits.</text>
</comment>
<dbReference type="AlphaFoldDB" id="A0A3B4BBV6"/>